<reference evidence="7 8" key="1">
    <citation type="submission" date="2014-02" db="EMBL/GenBank/DDBJ databases">
        <title>Expanding our view of genomic diversity in Candidatus Accumulibacter clades.</title>
        <authorList>
            <person name="Skennerton C.T."/>
            <person name="Barr J.J."/>
            <person name="Slater F.R."/>
            <person name="Bond P.L."/>
            <person name="Tyson G.W."/>
        </authorList>
    </citation>
    <scope>NUCLEOTIDE SEQUENCE [LARGE SCALE GENOMIC DNA]</scope>
    <source>
        <strain evidence="8">BA-91</strain>
    </source>
</reference>
<keyword evidence="3" id="KW-0472">Membrane</keyword>
<comment type="caution">
    <text evidence="7">The sequence shown here is derived from an EMBL/GenBank/DDBJ whole genome shotgun (WGS) entry which is preliminary data.</text>
</comment>
<name>A0A080LSN5_9PROT</name>
<dbReference type="AlphaFoldDB" id="A0A080LSN5"/>
<keyword evidence="4" id="KW-0564">Palmitate</keyword>
<gene>
    <name evidence="7" type="ORF">AW09_003415</name>
</gene>
<evidence type="ECO:0000256" key="6">
    <source>
        <dbReference type="SAM" id="SignalP"/>
    </source>
</evidence>
<evidence type="ECO:0000256" key="1">
    <source>
        <dbReference type="ARBA" id="ARBA00022475"/>
    </source>
</evidence>
<evidence type="ECO:0000256" key="3">
    <source>
        <dbReference type="ARBA" id="ARBA00023136"/>
    </source>
</evidence>
<proteinExistence type="predicted"/>
<protein>
    <submittedName>
        <fullName evidence="7">Curli production assembly/transport protein CsgG</fullName>
    </submittedName>
</protein>
<dbReference type="InterPro" id="IPR005534">
    <property type="entry name" value="Curli_assmbl/transp-comp_CsgG"/>
</dbReference>
<accession>A0A080LSN5</accession>
<evidence type="ECO:0000256" key="4">
    <source>
        <dbReference type="ARBA" id="ARBA00023139"/>
    </source>
</evidence>
<sequence>MRVGLLAAVAVILLSACAVAPLAPNGIAARLTPKSALLRDLTQLPEPRGKIPVAVYGLRDQTGQYKPAPDSSFSTAVTQGGAAMLLKALLESNWFVPVERENLQNLLTERKILRALEVPPPDKGEVKPPQPAPPPSVPPLMPANILIEGGIVAYESNVRTGGAGARYLGIGASLQYRTDQVTVNLRAVDVRSGQILHGVSTTKTIHSQLLDSGVFKFVSFKELLEVEFGYSRNEPTQQCVNQAIEAAVLHLIVQGIDRKLWSLKNPADLNHPLIQIYRKAADAFAEEVSPEPADSAVAASGA</sequence>
<dbReference type="GO" id="GO:0030288">
    <property type="term" value="C:outer membrane-bounded periplasmic space"/>
    <property type="evidence" value="ECO:0007669"/>
    <property type="project" value="InterPro"/>
</dbReference>
<dbReference type="PANTHER" id="PTHR41164:SF1">
    <property type="entry name" value="CURLI PRODUCTION ASSEMBLY_TRANSPORT COMPONENT CSGG"/>
    <property type="match status" value="1"/>
</dbReference>
<keyword evidence="2 6" id="KW-0732">Signal</keyword>
<keyword evidence="1" id="KW-1003">Cell membrane</keyword>
<feature type="chain" id="PRO_5001750827" evidence="6">
    <location>
        <begin position="21"/>
        <end position="302"/>
    </location>
</feature>
<dbReference type="PANTHER" id="PTHR41164">
    <property type="entry name" value="CURLI PRODUCTION ASSEMBLY/TRANSPORT COMPONENT CSGG"/>
    <property type="match status" value="1"/>
</dbReference>
<dbReference type="Gene3D" id="3.40.50.10610">
    <property type="entry name" value="ABC-type transport auxiliary lipoprotein component"/>
    <property type="match status" value="2"/>
</dbReference>
<evidence type="ECO:0000256" key="5">
    <source>
        <dbReference type="ARBA" id="ARBA00023288"/>
    </source>
</evidence>
<keyword evidence="5" id="KW-0449">Lipoprotein</keyword>
<dbReference type="Pfam" id="PF03783">
    <property type="entry name" value="CsgG"/>
    <property type="match status" value="1"/>
</dbReference>
<dbReference type="EMBL" id="JDVG02000543">
    <property type="protein sequence ID" value="KFB71447.1"/>
    <property type="molecule type" value="Genomic_DNA"/>
</dbReference>
<evidence type="ECO:0000313" key="8">
    <source>
        <dbReference type="Proteomes" id="UP000020077"/>
    </source>
</evidence>
<feature type="signal peptide" evidence="6">
    <location>
        <begin position="1"/>
        <end position="20"/>
    </location>
</feature>
<dbReference type="Proteomes" id="UP000020077">
    <property type="component" value="Unassembled WGS sequence"/>
</dbReference>
<evidence type="ECO:0000256" key="2">
    <source>
        <dbReference type="ARBA" id="ARBA00022729"/>
    </source>
</evidence>
<evidence type="ECO:0000313" key="7">
    <source>
        <dbReference type="EMBL" id="KFB71447.1"/>
    </source>
</evidence>
<organism evidence="7 8">
    <name type="scientific">Candidatus Accumulibacter phosphatis</name>
    <dbReference type="NCBI Taxonomy" id="327160"/>
    <lineage>
        <taxon>Bacteria</taxon>
        <taxon>Pseudomonadati</taxon>
        <taxon>Pseudomonadota</taxon>
        <taxon>Betaproteobacteria</taxon>
        <taxon>Candidatus Accumulibacter</taxon>
    </lineage>
</organism>
<dbReference type="PROSITE" id="PS51257">
    <property type="entry name" value="PROKAR_LIPOPROTEIN"/>
    <property type="match status" value="1"/>
</dbReference>